<dbReference type="RefSeq" id="WP_006664943.1">
    <property type="nucleotide sequence ID" value="NZ_AOIP01000016.1"/>
</dbReference>
<dbReference type="AlphaFoldDB" id="M0B7A2"/>
<dbReference type="Gene3D" id="1.10.10.10">
    <property type="entry name" value="Winged helix-like DNA-binding domain superfamily/Winged helix DNA-binding domain"/>
    <property type="match status" value="1"/>
</dbReference>
<reference evidence="2 3" key="1">
    <citation type="journal article" date="2014" name="PLoS Genet.">
        <title>Phylogenetically driven sequencing of extremely halophilic archaea reveals strategies for static and dynamic osmo-response.</title>
        <authorList>
            <person name="Becker E.A."/>
            <person name="Seitzer P.M."/>
            <person name="Tritt A."/>
            <person name="Larsen D."/>
            <person name="Krusor M."/>
            <person name="Yao A.I."/>
            <person name="Wu D."/>
            <person name="Madern D."/>
            <person name="Eisen J.A."/>
            <person name="Darling A.E."/>
            <person name="Facciotti M.T."/>
        </authorList>
    </citation>
    <scope>NUCLEOTIDE SEQUENCE [LARGE SCALE GENOMIC DNA]</scope>
    <source>
        <strain evidence="2 3">DSM 13077</strain>
    </source>
</reference>
<name>M0B7A2_9EURY</name>
<proteinExistence type="predicted"/>
<dbReference type="PATRIC" id="fig|1227491.4.peg.1485"/>
<gene>
    <name evidence="2" type="ORF">C480_07207</name>
</gene>
<accession>M0B7A2</accession>
<evidence type="ECO:0000313" key="2">
    <source>
        <dbReference type="EMBL" id="ELZ06801.1"/>
    </source>
</evidence>
<organism evidence="2 3">
    <name type="scientific">Natrialba aegyptia DSM 13077</name>
    <dbReference type="NCBI Taxonomy" id="1227491"/>
    <lineage>
        <taxon>Archaea</taxon>
        <taxon>Methanobacteriati</taxon>
        <taxon>Methanobacteriota</taxon>
        <taxon>Stenosarchaea group</taxon>
        <taxon>Halobacteria</taxon>
        <taxon>Halobacteriales</taxon>
        <taxon>Natrialbaceae</taxon>
        <taxon>Natrialba</taxon>
    </lineage>
</organism>
<dbReference type="OrthoDB" id="316855at2157"/>
<dbReference type="EMBL" id="AOIP01000016">
    <property type="protein sequence ID" value="ELZ06801.1"/>
    <property type="molecule type" value="Genomic_DNA"/>
</dbReference>
<evidence type="ECO:0000259" key="1">
    <source>
        <dbReference type="Pfam" id="PF25227"/>
    </source>
</evidence>
<dbReference type="InterPro" id="IPR036388">
    <property type="entry name" value="WH-like_DNA-bd_sf"/>
</dbReference>
<protein>
    <recommendedName>
        <fullName evidence="1">DUF7845 domain-containing protein</fullName>
    </recommendedName>
</protein>
<dbReference type="Pfam" id="PF25227">
    <property type="entry name" value="DUF7845"/>
    <property type="match status" value="1"/>
</dbReference>
<feature type="domain" description="DUF7845" evidence="1">
    <location>
        <begin position="1"/>
        <end position="249"/>
    </location>
</feature>
<keyword evidence="3" id="KW-1185">Reference proteome</keyword>
<comment type="caution">
    <text evidence="2">The sequence shown here is derived from an EMBL/GenBank/DDBJ whole genome shotgun (WGS) entry which is preliminary data.</text>
</comment>
<sequence>MREFELTVQSAEDVVGERSFHAHIAPRWQGMQSKSGSEISIPDDLEEGVNLHVQGSNIEFDRYQPLIQHAARAVGINSRYFDELHEFSTILDAERYVRVDKNESGPVHARDGPIAQLGHLLENDRTGRRKLVQYDSDEDARDRPGYYHTATLGPRRVLEAFPSHELPKEVKHYYAQHTVSLDNNRSIAHPKVGTSYQRSFWNDQLDASPADIERLNRELEETLLSVLAEAGLPLRAGTGTYVKDAYFTPTNSERDREIVELDFTRIKHRQESVVIKHLADGIAPTAWESLEVLVTDGGEVSPQDIADETGRHPGSVRRALDRIPELVEREYEKVSVRSKYIADLVHDAVTEAKEATRRAAEAGAKAIEAAERGLDQSTSAFIAWAAKHDIDVRDRDGDELRLEFGIVDDIKRKLREGYELWTAADMPEDRYRMAKVRYKKEIDSGLRSIDKTEMKSFASVAWHHLG</sequence>
<dbReference type="InterPro" id="IPR057167">
    <property type="entry name" value="DUF7845"/>
</dbReference>
<evidence type="ECO:0000313" key="3">
    <source>
        <dbReference type="Proteomes" id="UP000011591"/>
    </source>
</evidence>
<dbReference type="Proteomes" id="UP000011591">
    <property type="component" value="Unassembled WGS sequence"/>
</dbReference>